<dbReference type="Pfam" id="PF00293">
    <property type="entry name" value="NUDIX"/>
    <property type="match status" value="1"/>
</dbReference>
<reference evidence="4" key="1">
    <citation type="submission" date="2021-01" db="EMBL/GenBank/DDBJ databases">
        <title>Whole genome shotgun sequence of Virgisporangium aurantiacum NBRC 16421.</title>
        <authorList>
            <person name="Komaki H."/>
            <person name="Tamura T."/>
        </authorList>
    </citation>
    <scope>NUCLEOTIDE SEQUENCE</scope>
    <source>
        <strain evidence="4">NBRC 16421</strain>
    </source>
</reference>
<dbReference type="InterPro" id="IPR015797">
    <property type="entry name" value="NUDIX_hydrolase-like_dom_sf"/>
</dbReference>
<gene>
    <name evidence="4" type="ORF">Vau01_007450</name>
</gene>
<feature type="domain" description="Nudix hydrolase" evidence="3">
    <location>
        <begin position="5"/>
        <end position="132"/>
    </location>
</feature>
<accession>A0A8J4DWU4</accession>
<organism evidence="4 5">
    <name type="scientific">Virgisporangium aurantiacum</name>
    <dbReference type="NCBI Taxonomy" id="175570"/>
    <lineage>
        <taxon>Bacteria</taxon>
        <taxon>Bacillati</taxon>
        <taxon>Actinomycetota</taxon>
        <taxon>Actinomycetes</taxon>
        <taxon>Micromonosporales</taxon>
        <taxon>Micromonosporaceae</taxon>
        <taxon>Virgisporangium</taxon>
    </lineage>
</organism>
<evidence type="ECO:0000256" key="1">
    <source>
        <dbReference type="ARBA" id="ARBA00001946"/>
    </source>
</evidence>
<dbReference type="AlphaFoldDB" id="A0A8J4DWU4"/>
<dbReference type="PROSITE" id="PS51462">
    <property type="entry name" value="NUDIX"/>
    <property type="match status" value="1"/>
</dbReference>
<dbReference type="PANTHER" id="PTHR43046:SF2">
    <property type="entry name" value="8-OXO-DGTP DIPHOSPHATASE-RELATED"/>
    <property type="match status" value="1"/>
</dbReference>
<name>A0A8J4DWU4_9ACTN</name>
<dbReference type="InterPro" id="IPR000086">
    <property type="entry name" value="NUDIX_hydrolase_dom"/>
</dbReference>
<dbReference type="PANTHER" id="PTHR43046">
    <property type="entry name" value="GDP-MANNOSE MANNOSYL HYDROLASE"/>
    <property type="match status" value="1"/>
</dbReference>
<dbReference type="EMBL" id="BOPG01000005">
    <property type="protein sequence ID" value="GIJ53229.1"/>
    <property type="molecule type" value="Genomic_DNA"/>
</dbReference>
<sequence length="157" mass="17053">MTQDNRHSVSVAAVITNEDGRVLVIQRRDNGEWQIPGGILERDESIHAGLKREVNEETCLVIEPHRLTGVYKNVRLGVVALVFRAHAVGGTAAPTDESAVVDWWTTDQVAARMGETFAVRVSDALSSSEVAVRIHDGERIISDNPASAHVARDGHAV</sequence>
<protein>
    <submittedName>
        <fullName evidence="4">NUDIX hydrolase</fullName>
    </submittedName>
</protein>
<keyword evidence="2 4" id="KW-0378">Hydrolase</keyword>
<keyword evidence="5" id="KW-1185">Reference proteome</keyword>
<dbReference type="SUPFAM" id="SSF55811">
    <property type="entry name" value="Nudix"/>
    <property type="match status" value="1"/>
</dbReference>
<dbReference type="Proteomes" id="UP000612585">
    <property type="component" value="Unassembled WGS sequence"/>
</dbReference>
<dbReference type="Gene3D" id="3.90.79.10">
    <property type="entry name" value="Nucleoside Triphosphate Pyrophosphohydrolase"/>
    <property type="match status" value="1"/>
</dbReference>
<proteinExistence type="predicted"/>
<dbReference type="GO" id="GO:0016787">
    <property type="term" value="F:hydrolase activity"/>
    <property type="evidence" value="ECO:0007669"/>
    <property type="project" value="UniProtKB-KW"/>
</dbReference>
<comment type="caution">
    <text evidence="4">The sequence shown here is derived from an EMBL/GenBank/DDBJ whole genome shotgun (WGS) entry which is preliminary data.</text>
</comment>
<comment type="cofactor">
    <cofactor evidence="1">
        <name>Mg(2+)</name>
        <dbReference type="ChEBI" id="CHEBI:18420"/>
    </cofactor>
</comment>
<evidence type="ECO:0000313" key="4">
    <source>
        <dbReference type="EMBL" id="GIJ53229.1"/>
    </source>
</evidence>
<evidence type="ECO:0000259" key="3">
    <source>
        <dbReference type="PROSITE" id="PS51462"/>
    </source>
</evidence>
<dbReference type="RefSeq" id="WP_203987189.1">
    <property type="nucleotide sequence ID" value="NZ_BOPG01000005.1"/>
</dbReference>
<evidence type="ECO:0000313" key="5">
    <source>
        <dbReference type="Proteomes" id="UP000612585"/>
    </source>
</evidence>
<evidence type="ECO:0000256" key="2">
    <source>
        <dbReference type="ARBA" id="ARBA00022801"/>
    </source>
</evidence>